<dbReference type="Pfam" id="PF13516">
    <property type="entry name" value="LRR_6"/>
    <property type="match status" value="1"/>
</dbReference>
<comment type="subcellular location">
    <subcellularLocation>
        <location evidence="1">Cytoplasm</location>
        <location evidence="1">Cytoskeleton</location>
        <location evidence="1">Cilium axoneme</location>
    </subcellularLocation>
</comment>
<protein>
    <submittedName>
        <fullName evidence="3">Uncharacterized protein</fullName>
    </submittedName>
</protein>
<dbReference type="PANTHER" id="PTHR13318">
    <property type="entry name" value="PARTNER OF PAIRED, ISOFORM B-RELATED"/>
    <property type="match status" value="1"/>
</dbReference>
<evidence type="ECO:0000313" key="3">
    <source>
        <dbReference type="EMBL" id="GLC57535.1"/>
    </source>
</evidence>
<dbReference type="GO" id="GO:0019005">
    <property type="term" value="C:SCF ubiquitin ligase complex"/>
    <property type="evidence" value="ECO:0007669"/>
    <property type="project" value="TreeGrafter"/>
</dbReference>
<evidence type="ECO:0000313" key="4">
    <source>
        <dbReference type="Proteomes" id="UP001165080"/>
    </source>
</evidence>
<keyword evidence="4" id="KW-1185">Reference proteome</keyword>
<dbReference type="PANTHER" id="PTHR13318:SF190">
    <property type="entry name" value="PARTNER OF PAIRED, ISOFORM B"/>
    <property type="match status" value="1"/>
</dbReference>
<feature type="compositionally biased region" description="Basic and acidic residues" evidence="2">
    <location>
        <begin position="1"/>
        <end position="10"/>
    </location>
</feature>
<reference evidence="3 4" key="1">
    <citation type="journal article" date="2023" name="Commun. Biol.">
        <title>Reorganization of the ancestral sex-determining regions during the evolution of trioecy in Pleodorina starrii.</title>
        <authorList>
            <person name="Takahashi K."/>
            <person name="Suzuki S."/>
            <person name="Kawai-Toyooka H."/>
            <person name="Yamamoto K."/>
            <person name="Hamaji T."/>
            <person name="Ootsuki R."/>
            <person name="Yamaguchi H."/>
            <person name="Kawachi M."/>
            <person name="Higashiyama T."/>
            <person name="Nozaki H."/>
        </authorList>
    </citation>
    <scope>NUCLEOTIDE SEQUENCE [LARGE SCALE GENOMIC DNA]</scope>
    <source>
        <strain evidence="3 4">NIES-4479</strain>
    </source>
</reference>
<dbReference type="InterPro" id="IPR001611">
    <property type="entry name" value="Leu-rich_rpt"/>
</dbReference>
<dbReference type="GO" id="GO:0005930">
    <property type="term" value="C:axoneme"/>
    <property type="evidence" value="ECO:0007669"/>
    <property type="project" value="UniProtKB-SubCell"/>
</dbReference>
<accession>A0A9W6BT81</accession>
<dbReference type="AlphaFoldDB" id="A0A9W6BT81"/>
<dbReference type="Proteomes" id="UP001165080">
    <property type="component" value="Unassembled WGS sequence"/>
</dbReference>
<feature type="compositionally biased region" description="Basic and acidic residues" evidence="2">
    <location>
        <begin position="86"/>
        <end position="97"/>
    </location>
</feature>
<evidence type="ECO:0000256" key="2">
    <source>
        <dbReference type="SAM" id="MobiDB-lite"/>
    </source>
</evidence>
<dbReference type="InterPro" id="IPR032675">
    <property type="entry name" value="LRR_dom_sf"/>
</dbReference>
<sequence>MSKKRQREEPSIPAEEADGEQGAGGPRRDTRDPGSRRNDMASIARRRAAHFAHFNDDDDAGDKNVHVGSDQARTLGPWSSAMELANAREKAQHDRQAKLQQAARGRTAEEGAGAEAEAAVADWQPSRDPGLGPHPSDPVRPLFDVCLDVLTAYVDCVESLWGVPDVIKVRLAASVCARRKMSPEVARLFSLDAPSEVLLPDCTQLDSAAMSELVGQVATSKLQRLELGFCGRGFGDEAAAVLAAGGPLGELQVVALEGAYRLSDAGLEKVLRAAPALTWLAAPQGSRLTGALLDKLPQLQPRLSHLNLADCRGIGADSLVVALPRLSALRTLKLDFIPEVDDAVLAAAGSLTELRELSVRCCQAVTDGGLTALAATRGSVLEVLRIDECGGKVFSARRCTRLGDGALAELLRGGTMRHLTLSGVTGVGPQVAAALASCCRETLEHLDVSFCRKLPDRSLGPLLDRCQRLRRLVVFGCSQLSPRSLYGHCNSQLVIDGMHTKVGLDLAAGSKGGGSGGSGQGGEANAGADACADAGGDGGSVPAPVLAAAAGDGEGEGGRNGGDGDNGGADAGGSAPSPRRGGAKGLRGARRGGKAGRVGRGGRTKAAAAAAAAAGPPAHAADEPEPEMEEF</sequence>
<proteinExistence type="predicted"/>
<gene>
    <name evidence="3" type="primary">PLEST002750</name>
    <name evidence="3" type="ORF">PLESTB_001237800</name>
</gene>
<dbReference type="SMART" id="SM00367">
    <property type="entry name" value="LRR_CC"/>
    <property type="match status" value="5"/>
</dbReference>
<name>A0A9W6BT81_9CHLO</name>
<dbReference type="Gene3D" id="3.80.10.10">
    <property type="entry name" value="Ribonuclease Inhibitor"/>
    <property type="match status" value="2"/>
</dbReference>
<dbReference type="SUPFAM" id="SSF52047">
    <property type="entry name" value="RNI-like"/>
    <property type="match status" value="1"/>
</dbReference>
<feature type="region of interest" description="Disordered" evidence="2">
    <location>
        <begin position="1"/>
        <end position="135"/>
    </location>
</feature>
<feature type="compositionally biased region" description="Basic and acidic residues" evidence="2">
    <location>
        <begin position="26"/>
        <end position="39"/>
    </location>
</feature>
<comment type="caution">
    <text evidence="3">The sequence shown here is derived from an EMBL/GenBank/DDBJ whole genome shotgun (WGS) entry which is preliminary data.</text>
</comment>
<feature type="compositionally biased region" description="Low complexity" evidence="2">
    <location>
        <begin position="604"/>
        <end position="619"/>
    </location>
</feature>
<evidence type="ECO:0000256" key="1">
    <source>
        <dbReference type="ARBA" id="ARBA00004430"/>
    </source>
</evidence>
<feature type="compositionally biased region" description="Gly residues" evidence="2">
    <location>
        <begin position="558"/>
        <end position="571"/>
    </location>
</feature>
<organism evidence="3 4">
    <name type="scientific">Pleodorina starrii</name>
    <dbReference type="NCBI Taxonomy" id="330485"/>
    <lineage>
        <taxon>Eukaryota</taxon>
        <taxon>Viridiplantae</taxon>
        <taxon>Chlorophyta</taxon>
        <taxon>core chlorophytes</taxon>
        <taxon>Chlorophyceae</taxon>
        <taxon>CS clade</taxon>
        <taxon>Chlamydomonadales</taxon>
        <taxon>Volvocaceae</taxon>
        <taxon>Pleodorina</taxon>
    </lineage>
</organism>
<dbReference type="GO" id="GO:0031146">
    <property type="term" value="P:SCF-dependent proteasomal ubiquitin-dependent protein catabolic process"/>
    <property type="evidence" value="ECO:0007669"/>
    <property type="project" value="TreeGrafter"/>
</dbReference>
<feature type="compositionally biased region" description="Low complexity" evidence="2">
    <location>
        <begin position="102"/>
        <end position="121"/>
    </location>
</feature>
<feature type="region of interest" description="Disordered" evidence="2">
    <location>
        <begin position="542"/>
        <end position="631"/>
    </location>
</feature>
<dbReference type="InterPro" id="IPR006553">
    <property type="entry name" value="Leu-rich_rpt_Cys-con_subtyp"/>
</dbReference>
<dbReference type="EMBL" id="BRXU01000019">
    <property type="protein sequence ID" value="GLC57535.1"/>
    <property type="molecule type" value="Genomic_DNA"/>
</dbReference>